<evidence type="ECO:0000313" key="3">
    <source>
        <dbReference type="EMBL" id="NMB70418.1"/>
    </source>
</evidence>
<reference evidence="3 4" key="1">
    <citation type="journal article" date="2020" name="Biotechnol. Biofuels">
        <title>New insights from the biogas microbiome by comprehensive genome-resolved metagenomics of nearly 1600 species originating from multiple anaerobic digesters.</title>
        <authorList>
            <person name="Campanaro S."/>
            <person name="Treu L."/>
            <person name="Rodriguez-R L.M."/>
            <person name="Kovalovszki A."/>
            <person name="Ziels R.M."/>
            <person name="Maus I."/>
            <person name="Zhu X."/>
            <person name="Kougias P.G."/>
            <person name="Basile A."/>
            <person name="Luo G."/>
            <person name="Schluter A."/>
            <person name="Konstantinidis K.T."/>
            <person name="Angelidaki I."/>
        </authorList>
    </citation>
    <scope>NUCLEOTIDE SEQUENCE [LARGE SCALE GENOMIC DNA]</scope>
    <source>
        <strain evidence="3">AS27yjCOA_165</strain>
    </source>
</reference>
<feature type="compositionally biased region" description="Low complexity" evidence="1">
    <location>
        <begin position="104"/>
        <end position="122"/>
    </location>
</feature>
<evidence type="ECO:0000313" key="4">
    <source>
        <dbReference type="Proteomes" id="UP000526033"/>
    </source>
</evidence>
<dbReference type="EMBL" id="JAAZNL010000058">
    <property type="protein sequence ID" value="NMB70418.1"/>
    <property type="molecule type" value="Genomic_DNA"/>
</dbReference>
<feature type="transmembrane region" description="Helical" evidence="2">
    <location>
        <begin position="6"/>
        <end position="25"/>
    </location>
</feature>
<feature type="region of interest" description="Disordered" evidence="1">
    <location>
        <begin position="93"/>
        <end position="137"/>
    </location>
</feature>
<keyword evidence="2" id="KW-0472">Membrane</keyword>
<dbReference type="Proteomes" id="UP000526033">
    <property type="component" value="Unassembled WGS sequence"/>
</dbReference>
<keyword evidence="2" id="KW-1133">Transmembrane helix</keyword>
<evidence type="ECO:0000256" key="1">
    <source>
        <dbReference type="SAM" id="MobiDB-lite"/>
    </source>
</evidence>
<name>A0A7X9HHA1_UNCKA</name>
<comment type="caution">
    <text evidence="3">The sequence shown here is derived from an EMBL/GenBank/DDBJ whole genome shotgun (WGS) entry which is preliminary data.</text>
</comment>
<keyword evidence="2" id="KW-0812">Transmembrane</keyword>
<organism evidence="3 4">
    <name type="scientific">candidate division WWE3 bacterium</name>
    <dbReference type="NCBI Taxonomy" id="2053526"/>
    <lineage>
        <taxon>Bacteria</taxon>
        <taxon>Katanobacteria</taxon>
    </lineage>
</organism>
<evidence type="ECO:0000256" key="2">
    <source>
        <dbReference type="SAM" id="Phobius"/>
    </source>
</evidence>
<protein>
    <submittedName>
        <fullName evidence="3">Uncharacterized protein</fullName>
    </submittedName>
</protein>
<accession>A0A7X9HHA1</accession>
<sequence>MKLRVRLIVLLIFIFAIALSGFAVLRSEQEKRLRKYLAEKDYYSSQYNAWLTYKKEYQDQITRLAEENRTTMAKTKADYEMLLAQQSDLIKEHTRTQLDGTQNTASSQGGSITSSNQTSTQTVKVTRPVSKPKTRTS</sequence>
<proteinExistence type="predicted"/>
<dbReference type="AlphaFoldDB" id="A0A7X9HHA1"/>
<gene>
    <name evidence="3" type="ORF">GYA27_04465</name>
</gene>